<accession>A0ABX0Z6B1</accession>
<dbReference type="Proteomes" id="UP000783871">
    <property type="component" value="Unassembled WGS sequence"/>
</dbReference>
<organism evidence="2 3">
    <name type="scientific">Micromonospora thermarum</name>
    <dbReference type="NCBI Taxonomy" id="2720024"/>
    <lineage>
        <taxon>Bacteria</taxon>
        <taxon>Bacillati</taxon>
        <taxon>Actinomycetota</taxon>
        <taxon>Actinomycetes</taxon>
        <taxon>Micromonosporales</taxon>
        <taxon>Micromonosporaceae</taxon>
        <taxon>Micromonospora</taxon>
    </lineage>
</organism>
<evidence type="ECO:0000259" key="1">
    <source>
        <dbReference type="Pfam" id="PF13349"/>
    </source>
</evidence>
<dbReference type="RefSeq" id="WP_168001755.1">
    <property type="nucleotide sequence ID" value="NZ_JAATEO010000015.1"/>
</dbReference>
<evidence type="ECO:0000313" key="3">
    <source>
        <dbReference type="Proteomes" id="UP000783871"/>
    </source>
</evidence>
<keyword evidence="3" id="KW-1185">Reference proteome</keyword>
<dbReference type="InterPro" id="IPR025164">
    <property type="entry name" value="Toastrack_DUF4097"/>
</dbReference>
<feature type="domain" description="DUF4097" evidence="1">
    <location>
        <begin position="115"/>
        <end position="269"/>
    </location>
</feature>
<evidence type="ECO:0000313" key="2">
    <source>
        <dbReference type="EMBL" id="NJP33386.1"/>
    </source>
</evidence>
<dbReference type="EMBL" id="JAATEO010000015">
    <property type="protein sequence ID" value="NJP33386.1"/>
    <property type="molecule type" value="Genomic_DNA"/>
</dbReference>
<protein>
    <recommendedName>
        <fullName evidence="1">DUF4097 domain-containing protein</fullName>
    </recommendedName>
</protein>
<sequence>MADIDSTVRIESFNCPEPADIQVHLSAGEALVELVETDAVTVAVSPASGSTPADAIADVLRGTTVHFTRGRLVVQPPRRRLRPVPVRVVVRARPGSKIQLTGSDAQFTVSGRAGSLELQSSGGGLTADRVDGKCKIRNGDGSLRLAESGGQLDARIGQGHVEIGRISGGGARLTTGAGTVSIGTVEADLSLTTGANRIAIAEAVTGRIQVRTGPGSIRVGVRPGVTARVDLSSRSGTARSDLPVSQTASGNSALRIEAASTSGDVLVTTAS</sequence>
<gene>
    <name evidence="2" type="ORF">HCJ94_15675</name>
</gene>
<name>A0ABX0Z6B1_9ACTN</name>
<reference evidence="2 3" key="1">
    <citation type="submission" date="2020-03" db="EMBL/GenBank/DDBJ databases">
        <title>WGS of actinomycetes isolated from Thailand.</title>
        <authorList>
            <person name="Thawai C."/>
        </authorList>
    </citation>
    <scope>NUCLEOTIDE SEQUENCE [LARGE SCALE GENOMIC DNA]</scope>
    <source>
        <strain evidence="2 3">HSS6-12</strain>
    </source>
</reference>
<dbReference type="Pfam" id="PF13349">
    <property type="entry name" value="DUF4097"/>
    <property type="match status" value="1"/>
</dbReference>
<proteinExistence type="predicted"/>
<comment type="caution">
    <text evidence="2">The sequence shown here is derived from an EMBL/GenBank/DDBJ whole genome shotgun (WGS) entry which is preliminary data.</text>
</comment>